<proteinExistence type="predicted"/>
<name>S8C0A2_DACHA</name>
<reference evidence="10 11" key="1">
    <citation type="journal article" date="2013" name="PLoS Genet.">
        <title>Genomic mechanisms accounting for the adaptation to parasitism in nematode-trapping fungi.</title>
        <authorList>
            <person name="Meerupati T."/>
            <person name="Andersson K.M."/>
            <person name="Friman E."/>
            <person name="Kumar D."/>
            <person name="Tunlid A."/>
            <person name="Ahren D."/>
        </authorList>
    </citation>
    <scope>NUCLEOTIDE SEQUENCE [LARGE SCALE GENOMIC DNA]</scope>
    <source>
        <strain evidence="10 11">CBS 200.50</strain>
    </source>
</reference>
<organism evidence="10 11">
    <name type="scientific">Dactylellina haptotyla (strain CBS 200.50)</name>
    <name type="common">Nematode-trapping fungus</name>
    <name type="synonym">Monacrosporium haptotylum</name>
    <dbReference type="NCBI Taxonomy" id="1284197"/>
    <lineage>
        <taxon>Eukaryota</taxon>
        <taxon>Fungi</taxon>
        <taxon>Dikarya</taxon>
        <taxon>Ascomycota</taxon>
        <taxon>Pezizomycotina</taxon>
        <taxon>Orbiliomycetes</taxon>
        <taxon>Orbiliales</taxon>
        <taxon>Orbiliaceae</taxon>
        <taxon>Dactylellina</taxon>
    </lineage>
</organism>
<dbReference type="EMBL" id="AQGS01000265">
    <property type="protein sequence ID" value="EPS41022.1"/>
    <property type="molecule type" value="Genomic_DNA"/>
</dbReference>
<feature type="region of interest" description="Disordered" evidence="7">
    <location>
        <begin position="379"/>
        <end position="401"/>
    </location>
</feature>
<comment type="caution">
    <text evidence="10">The sequence shown here is derived from an EMBL/GenBank/DDBJ whole genome shotgun (WGS) entry which is preliminary data.</text>
</comment>
<dbReference type="Proteomes" id="UP000015100">
    <property type="component" value="Unassembled WGS sequence"/>
</dbReference>
<feature type="compositionally biased region" description="Low complexity" evidence="7">
    <location>
        <begin position="379"/>
        <end position="394"/>
    </location>
</feature>
<dbReference type="GO" id="GO:0005886">
    <property type="term" value="C:plasma membrane"/>
    <property type="evidence" value="ECO:0007669"/>
    <property type="project" value="TreeGrafter"/>
</dbReference>
<dbReference type="PANTHER" id="PTHR24269">
    <property type="entry name" value="KREMEN PROTEIN"/>
    <property type="match status" value="1"/>
</dbReference>
<evidence type="ECO:0000256" key="7">
    <source>
        <dbReference type="SAM" id="MobiDB-lite"/>
    </source>
</evidence>
<evidence type="ECO:0000256" key="1">
    <source>
        <dbReference type="ARBA" id="ARBA00004167"/>
    </source>
</evidence>
<evidence type="ECO:0000256" key="5">
    <source>
        <dbReference type="ARBA" id="ARBA00023136"/>
    </source>
</evidence>
<feature type="chain" id="PRO_5004561561" description="WSC domain-containing protein" evidence="8">
    <location>
        <begin position="22"/>
        <end position="772"/>
    </location>
</feature>
<keyword evidence="11" id="KW-1185">Reference proteome</keyword>
<keyword evidence="6" id="KW-0325">Glycoprotein</keyword>
<gene>
    <name evidence="10" type="ORF">H072_5095</name>
</gene>
<keyword evidence="5" id="KW-0472">Membrane</keyword>
<feature type="signal peptide" evidence="8">
    <location>
        <begin position="1"/>
        <end position="21"/>
    </location>
</feature>
<dbReference type="InterPro" id="IPR051836">
    <property type="entry name" value="Kremen_rcpt"/>
</dbReference>
<evidence type="ECO:0000256" key="3">
    <source>
        <dbReference type="ARBA" id="ARBA00022729"/>
    </source>
</evidence>
<dbReference type="OrthoDB" id="2019572at2759"/>
<dbReference type="STRING" id="1284197.S8C0A2"/>
<feature type="domain" description="WSC" evidence="9">
    <location>
        <begin position="203"/>
        <end position="320"/>
    </location>
</feature>
<accession>S8C0A2</accession>
<feature type="region of interest" description="Disordered" evidence="7">
    <location>
        <begin position="751"/>
        <end position="772"/>
    </location>
</feature>
<evidence type="ECO:0000256" key="4">
    <source>
        <dbReference type="ARBA" id="ARBA00022989"/>
    </source>
</evidence>
<dbReference type="PROSITE" id="PS51212">
    <property type="entry name" value="WSC"/>
    <property type="match status" value="2"/>
</dbReference>
<keyword evidence="3 8" id="KW-0732">Signal</keyword>
<evidence type="ECO:0000313" key="10">
    <source>
        <dbReference type="EMBL" id="EPS41022.1"/>
    </source>
</evidence>
<keyword evidence="4" id="KW-1133">Transmembrane helix</keyword>
<feature type="domain" description="WSC" evidence="9">
    <location>
        <begin position="77"/>
        <end position="190"/>
    </location>
</feature>
<evidence type="ECO:0000313" key="11">
    <source>
        <dbReference type="Proteomes" id="UP000015100"/>
    </source>
</evidence>
<protein>
    <recommendedName>
        <fullName evidence="9">WSC domain-containing protein</fullName>
    </recommendedName>
</protein>
<dbReference type="PANTHER" id="PTHR24269:SF16">
    <property type="entry name" value="PROTEIN SLG1"/>
    <property type="match status" value="1"/>
</dbReference>
<sequence length="772" mass="82853">MYFKNLVAAIVAIGFARNAVAAPKGLVTELAPRDAMGMTKAHEISFAEENHVLKKRGYWYWDDKTKFFPIISLEFPAWKYVGCYSADINFHYNTQMCSCMNPKWNKIGERPFSMNKCFAMCKAAGYRYAAIKGGNGAKNCYCGNDVTDDTRLSTESKCNLPCGNDEGDLAKKYDANKCGGTTTWSVWKDPCFKPFDLETAPGGYQYVGCFYFSHPGSVLTEYLPLISGDNLSIDSCIEACSALGFAFSGMTAAGGQWLGNQCWCGGKVTQAVRTRHSQYPADNIKCTYLCSATNKIKKSLGKDDYQYCGNVWYMSLYYNVDLDYAETCDAGDGQKFVTSTTAGPKAGTTTIFPTSKGKPVTDSGTATVVVTTAIPQTQKLTTKTTTGPKPGTTTMYPMDEDDQPITNSGVATVVITKATQKLVSKTTGGPVAGTTTIYPVDDDDNTITDYGTATVMVTTAIPKSQKYTTIFTTGPEDGTATLYPTDSKGKPVSNSGTATVVVTSGVPDAGGEISYTTITTTGPAAGTETLYPTDDNGEPITEGVTATVVITSGVPYNTGKNTQKTTTIFTGGDEPGTATIYPTNNGKPVTTAGTATLVITTATKSEPQPTVTGDPNTVCTLPQAAAADLKKWKGMVFPLGGVWAPAVNCHDDKSKYKDGYHFKLFADEGASCRIDYKHTTDEISTACMNACIEQSKACKTKYAAKKYCSGGTCWETSVLVTQCQTQLDACKAANKPENANIAKANSDLCTSWSKKSKPKSTADAGEYYYRRR</sequence>
<evidence type="ECO:0000256" key="6">
    <source>
        <dbReference type="ARBA" id="ARBA00023180"/>
    </source>
</evidence>
<evidence type="ECO:0000256" key="2">
    <source>
        <dbReference type="ARBA" id="ARBA00022692"/>
    </source>
</evidence>
<dbReference type="AlphaFoldDB" id="S8C0A2"/>
<comment type="subcellular location">
    <subcellularLocation>
        <location evidence="1">Membrane</location>
        <topology evidence="1">Single-pass membrane protein</topology>
    </subcellularLocation>
</comment>
<dbReference type="HOGENOM" id="CLU_327886_0_0_1"/>
<reference evidence="11" key="2">
    <citation type="submission" date="2013-04" db="EMBL/GenBank/DDBJ databases">
        <title>Genomic mechanisms accounting for the adaptation to parasitism in nematode-trapping fungi.</title>
        <authorList>
            <person name="Ahren D.G."/>
        </authorList>
    </citation>
    <scope>NUCLEOTIDE SEQUENCE [LARGE SCALE GENOMIC DNA]</scope>
    <source>
        <strain evidence="11">CBS 200.50</strain>
    </source>
</reference>
<dbReference type="Pfam" id="PF01822">
    <property type="entry name" value="WSC"/>
    <property type="match status" value="1"/>
</dbReference>
<evidence type="ECO:0000259" key="9">
    <source>
        <dbReference type="PROSITE" id="PS51212"/>
    </source>
</evidence>
<dbReference type="InterPro" id="IPR002889">
    <property type="entry name" value="WSC_carb-bd"/>
</dbReference>
<keyword evidence="2" id="KW-0812">Transmembrane</keyword>
<dbReference type="SMART" id="SM00321">
    <property type="entry name" value="WSC"/>
    <property type="match status" value="2"/>
</dbReference>
<evidence type="ECO:0000256" key="8">
    <source>
        <dbReference type="SAM" id="SignalP"/>
    </source>
</evidence>